<evidence type="ECO:0000313" key="1">
    <source>
        <dbReference type="EMBL" id="ACU23633.1"/>
    </source>
</evidence>
<dbReference type="AlphaFoldDB" id="C6TL43"/>
<name>C6TL43_SOYBN</name>
<organism evidence="1">
    <name type="scientific">Glycine max</name>
    <name type="common">Soybean</name>
    <name type="synonym">Glycine hispida</name>
    <dbReference type="NCBI Taxonomy" id="3847"/>
    <lineage>
        <taxon>Eukaryota</taxon>
        <taxon>Viridiplantae</taxon>
        <taxon>Streptophyta</taxon>
        <taxon>Embryophyta</taxon>
        <taxon>Tracheophyta</taxon>
        <taxon>Spermatophyta</taxon>
        <taxon>Magnoliopsida</taxon>
        <taxon>eudicotyledons</taxon>
        <taxon>Gunneridae</taxon>
        <taxon>Pentapetalae</taxon>
        <taxon>rosids</taxon>
        <taxon>fabids</taxon>
        <taxon>Fabales</taxon>
        <taxon>Fabaceae</taxon>
        <taxon>Papilionoideae</taxon>
        <taxon>50 kb inversion clade</taxon>
        <taxon>NPAAA clade</taxon>
        <taxon>indigoferoid/millettioid clade</taxon>
        <taxon>Phaseoleae</taxon>
        <taxon>Glycine</taxon>
        <taxon>Glycine subgen. Soja</taxon>
    </lineage>
</organism>
<accession>C6TL43</accession>
<reference evidence="1" key="1">
    <citation type="submission" date="2009-08" db="EMBL/GenBank/DDBJ databases">
        <authorList>
            <person name="Cheung F."/>
            <person name="Xiao Y."/>
            <person name="Chan A."/>
            <person name="Moskal W."/>
            <person name="Town C.D."/>
        </authorList>
    </citation>
    <scope>NUCLEOTIDE SEQUENCE</scope>
</reference>
<proteinExistence type="evidence at transcript level"/>
<protein>
    <submittedName>
        <fullName evidence="1">Uncharacterized protein</fullName>
    </submittedName>
</protein>
<sequence length="73" mass="8237">MVLTSGPLDLLSEDTSVEVLKDMGDFVDDEDLTPFKITFYRGVCDEEISEEDMVSSTTRSAILEKMRATLMRI</sequence>
<dbReference type="EMBL" id="BT098419">
    <property type="protein sequence ID" value="ACU23633.1"/>
    <property type="molecule type" value="mRNA"/>
</dbReference>